<feature type="transmembrane region" description="Helical" evidence="1">
    <location>
        <begin position="148"/>
        <end position="168"/>
    </location>
</feature>
<reference evidence="3 4" key="1">
    <citation type="journal article" date="2015" name="Stand. Genomic Sci.">
        <title>Genomic Encyclopedia of Bacterial and Archaeal Type Strains, Phase III: the genomes of soil and plant-associated and newly described type strains.</title>
        <authorList>
            <person name="Whitman W.B."/>
            <person name="Woyke T."/>
            <person name="Klenk H.P."/>
            <person name="Zhou Y."/>
            <person name="Lilburn T.G."/>
            <person name="Beck B.J."/>
            <person name="De Vos P."/>
            <person name="Vandamme P."/>
            <person name="Eisen J.A."/>
            <person name="Garrity G."/>
            <person name="Hugenholtz P."/>
            <person name="Kyrpides N.C."/>
        </authorList>
    </citation>
    <scope>NUCLEOTIDE SEQUENCE [LARGE SCALE GENOMIC DNA]</scope>
    <source>
        <strain evidence="3 4">CGMCC 1.6858</strain>
    </source>
</reference>
<evidence type="ECO:0000313" key="3">
    <source>
        <dbReference type="EMBL" id="TWI53185.1"/>
    </source>
</evidence>
<sequence>MRQRYDPFYAQLKRAWRPAHSHRAQARIASEEDSAVTTTTYRNYRTTPHPLHAILLAGTVPLFLGALLSDIAYFRSFQIQWNNFSSWLIAGGLVFCGLAILFALVNLIRASQKKGRPLVYFLLLVVTWALGFINALEHAKDAWATMPFGLILSLIVTLLACVAAWIGLSNLRARGEA</sequence>
<keyword evidence="1" id="KW-1133">Transmembrane helix</keyword>
<feature type="transmembrane region" description="Helical" evidence="1">
    <location>
        <begin position="86"/>
        <end position="105"/>
    </location>
</feature>
<dbReference type="AlphaFoldDB" id="A0A562Q8V0"/>
<keyword evidence="4" id="KW-1185">Reference proteome</keyword>
<dbReference type="InterPro" id="IPR019251">
    <property type="entry name" value="DUF2231_TM"/>
</dbReference>
<protein>
    <submittedName>
        <fullName evidence="3">Putative membrane protein</fullName>
    </submittedName>
</protein>
<dbReference type="Proteomes" id="UP000316905">
    <property type="component" value="Unassembled WGS sequence"/>
</dbReference>
<gene>
    <name evidence="3" type="ORF">IQ22_03032</name>
</gene>
<keyword evidence="1" id="KW-0812">Transmembrane</keyword>
<feature type="domain" description="DUF2231" evidence="2">
    <location>
        <begin position="49"/>
        <end position="168"/>
    </location>
</feature>
<feature type="transmembrane region" description="Helical" evidence="1">
    <location>
        <begin position="51"/>
        <end position="74"/>
    </location>
</feature>
<name>A0A562Q8V0_9PSED</name>
<evidence type="ECO:0000313" key="4">
    <source>
        <dbReference type="Proteomes" id="UP000316905"/>
    </source>
</evidence>
<evidence type="ECO:0000259" key="2">
    <source>
        <dbReference type="Pfam" id="PF09990"/>
    </source>
</evidence>
<accession>A0A562Q8V0</accession>
<organism evidence="3 4">
    <name type="scientific">Pseudomonas duriflava</name>
    <dbReference type="NCBI Taxonomy" id="459528"/>
    <lineage>
        <taxon>Bacteria</taxon>
        <taxon>Pseudomonadati</taxon>
        <taxon>Pseudomonadota</taxon>
        <taxon>Gammaproteobacteria</taxon>
        <taxon>Pseudomonadales</taxon>
        <taxon>Pseudomonadaceae</taxon>
        <taxon>Pseudomonas</taxon>
    </lineage>
</organism>
<dbReference type="EMBL" id="VLKY01000009">
    <property type="protein sequence ID" value="TWI53185.1"/>
    <property type="molecule type" value="Genomic_DNA"/>
</dbReference>
<evidence type="ECO:0000256" key="1">
    <source>
        <dbReference type="SAM" id="Phobius"/>
    </source>
</evidence>
<proteinExistence type="predicted"/>
<dbReference type="Pfam" id="PF09990">
    <property type="entry name" value="DUF2231"/>
    <property type="match status" value="1"/>
</dbReference>
<comment type="caution">
    <text evidence="3">The sequence shown here is derived from an EMBL/GenBank/DDBJ whole genome shotgun (WGS) entry which is preliminary data.</text>
</comment>
<keyword evidence="1" id="KW-0472">Membrane</keyword>
<feature type="transmembrane region" description="Helical" evidence="1">
    <location>
        <begin position="117"/>
        <end position="136"/>
    </location>
</feature>